<accession>A0A6J4NKN7</accession>
<organism evidence="1">
    <name type="scientific">uncultured Chloroflexia bacterium</name>
    <dbReference type="NCBI Taxonomy" id="1672391"/>
    <lineage>
        <taxon>Bacteria</taxon>
        <taxon>Bacillati</taxon>
        <taxon>Chloroflexota</taxon>
        <taxon>Chloroflexia</taxon>
        <taxon>environmental samples</taxon>
    </lineage>
</organism>
<dbReference type="AlphaFoldDB" id="A0A6J4NKN7"/>
<dbReference type="SUPFAM" id="SSF53756">
    <property type="entry name" value="UDP-Glycosyltransferase/glycogen phosphorylase"/>
    <property type="match status" value="1"/>
</dbReference>
<protein>
    <submittedName>
        <fullName evidence="1">Glycosyltransferase</fullName>
    </submittedName>
</protein>
<proteinExistence type="predicted"/>
<feature type="non-terminal residue" evidence="1">
    <location>
        <position position="273"/>
    </location>
</feature>
<sequence length="273" mass="30932">MRIAIVVQRYGLDVHGGAEAHARVWAERLAARHHVEVLTTCARDYLTWADFYPAGRAAINGVQVQRFPVDAPRDIEAFNTFGHIVFGGPHTEEQELEWMRQQGPYSSELYAAISAQSDDFDLFIFMTYLYCTTFFGLPLVREKAVLVPTAHDEPPIYLRIFKQLFTAPRYIIYNTPSERSMLHRLFPIAHIPGREVGVGVDIVPSAQPNYEADPPTLLFIGRVHPSKGCDQLYEDFVRYRKATAGDQQPLLKLVFAGRADMTLPEHPDVEMLG</sequence>
<gene>
    <name evidence="1" type="ORF">AVDCRST_MAG93-9733</name>
</gene>
<evidence type="ECO:0000313" key="1">
    <source>
        <dbReference type="EMBL" id="CAA9390971.1"/>
    </source>
</evidence>
<dbReference type="EMBL" id="CADCTR010003265">
    <property type="protein sequence ID" value="CAA9390971.1"/>
    <property type="molecule type" value="Genomic_DNA"/>
</dbReference>
<reference evidence="1" key="1">
    <citation type="submission" date="2020-02" db="EMBL/GenBank/DDBJ databases">
        <authorList>
            <person name="Meier V. D."/>
        </authorList>
    </citation>
    <scope>NUCLEOTIDE SEQUENCE</scope>
    <source>
        <strain evidence="1">AVDCRST_MAG93</strain>
    </source>
</reference>
<keyword evidence="1" id="KW-0808">Transferase</keyword>
<dbReference type="Gene3D" id="3.40.50.2000">
    <property type="entry name" value="Glycogen Phosphorylase B"/>
    <property type="match status" value="1"/>
</dbReference>
<name>A0A6J4NKN7_9CHLR</name>
<dbReference type="GO" id="GO:0016740">
    <property type="term" value="F:transferase activity"/>
    <property type="evidence" value="ECO:0007669"/>
    <property type="project" value="UniProtKB-KW"/>
</dbReference>